<reference evidence="1" key="2">
    <citation type="journal article" date="2015" name="Data Brief">
        <title>Shoot transcriptome of the giant reed, Arundo donax.</title>
        <authorList>
            <person name="Barrero R.A."/>
            <person name="Guerrero F.D."/>
            <person name="Moolhuijzen P."/>
            <person name="Goolsby J.A."/>
            <person name="Tidwell J."/>
            <person name="Bellgard S.E."/>
            <person name="Bellgard M.I."/>
        </authorList>
    </citation>
    <scope>NUCLEOTIDE SEQUENCE</scope>
    <source>
        <tissue evidence="1">Shoot tissue taken approximately 20 cm above the soil surface</tissue>
    </source>
</reference>
<accession>A0A0A9UCX7</accession>
<evidence type="ECO:0000313" key="1">
    <source>
        <dbReference type="EMBL" id="JAD16636.1"/>
    </source>
</evidence>
<organism evidence="1">
    <name type="scientific">Arundo donax</name>
    <name type="common">Giant reed</name>
    <name type="synonym">Donax arundinaceus</name>
    <dbReference type="NCBI Taxonomy" id="35708"/>
    <lineage>
        <taxon>Eukaryota</taxon>
        <taxon>Viridiplantae</taxon>
        <taxon>Streptophyta</taxon>
        <taxon>Embryophyta</taxon>
        <taxon>Tracheophyta</taxon>
        <taxon>Spermatophyta</taxon>
        <taxon>Magnoliopsida</taxon>
        <taxon>Liliopsida</taxon>
        <taxon>Poales</taxon>
        <taxon>Poaceae</taxon>
        <taxon>PACMAD clade</taxon>
        <taxon>Arundinoideae</taxon>
        <taxon>Arundineae</taxon>
        <taxon>Arundo</taxon>
    </lineage>
</organism>
<reference evidence="1" key="1">
    <citation type="submission" date="2014-09" db="EMBL/GenBank/DDBJ databases">
        <authorList>
            <person name="Magalhaes I.L.F."/>
            <person name="Oliveira U."/>
            <person name="Santos F.R."/>
            <person name="Vidigal T.H.D.A."/>
            <person name="Brescovit A.D."/>
            <person name="Santos A.J."/>
        </authorList>
    </citation>
    <scope>NUCLEOTIDE SEQUENCE</scope>
    <source>
        <tissue evidence="1">Shoot tissue taken approximately 20 cm above the soil surface</tissue>
    </source>
</reference>
<sequence>MSRLVRLLLVCCILAWAPKAGQQGDAATTSGQCDYAYLASQIAGFCTSTVPSPHCCSILEKVMQNNKEQMSCIRLVAEQPDMKHLDYTEALLADIFHACFASMPPSDVREPGDDVPKDTCPACPQATDCPVCPQPTPCHRRAVGNAHHHLPLDNAHPRGFIRPVHFLWTCCYLLQFLSIGYGNGS</sequence>
<dbReference type="AlphaFoldDB" id="A0A0A9UCX7"/>
<proteinExistence type="predicted"/>
<name>A0A0A9UCX7_ARUDO</name>
<protein>
    <submittedName>
        <fullName evidence="1">Uncharacterized protein</fullName>
    </submittedName>
</protein>
<dbReference type="EMBL" id="GBRH01281259">
    <property type="protein sequence ID" value="JAD16636.1"/>
    <property type="molecule type" value="Transcribed_RNA"/>
</dbReference>